<protein>
    <submittedName>
        <fullName evidence="9">Decapping 5-like protein</fullName>
    </submittedName>
</protein>
<evidence type="ECO:0000256" key="2">
    <source>
        <dbReference type="ARBA" id="ARBA00010415"/>
    </source>
</evidence>
<reference evidence="9" key="1">
    <citation type="submission" date="2025-08" db="UniProtKB">
        <authorList>
            <consortium name="RefSeq"/>
        </authorList>
    </citation>
    <scope>IDENTIFICATION</scope>
    <source>
        <tissue evidence="9">Leaves</tissue>
    </source>
</reference>
<dbReference type="InterPro" id="IPR019050">
    <property type="entry name" value="FDF_dom"/>
</dbReference>
<comment type="function">
    <text evidence="6">As a component of the decapping complex, involved in the degradation of mRNAs. Promotes P-body formation. Translational repressor.</text>
</comment>
<dbReference type="GO" id="GO:0034063">
    <property type="term" value="P:stress granule assembly"/>
    <property type="evidence" value="ECO:0000318"/>
    <property type="project" value="GO_Central"/>
</dbReference>
<gene>
    <name evidence="9" type="primary">LOC108983096</name>
</gene>
<keyword evidence="8" id="KW-1185">Reference proteome</keyword>
<keyword evidence="5" id="KW-0507">mRNA processing</keyword>
<dbReference type="InterPro" id="IPR010920">
    <property type="entry name" value="LSM_dom_sf"/>
</dbReference>
<proteinExistence type="inferred from homology"/>
<dbReference type="Pfam" id="PF09532">
    <property type="entry name" value="FDF"/>
    <property type="match status" value="1"/>
</dbReference>
<dbReference type="InterPro" id="IPR047575">
    <property type="entry name" value="Sm"/>
</dbReference>
<dbReference type="FunFam" id="2.30.30.100:FF:000033">
    <property type="entry name" value="Trailer hitch, isoform C"/>
    <property type="match status" value="1"/>
</dbReference>
<dbReference type="GO" id="GO:0003729">
    <property type="term" value="F:mRNA binding"/>
    <property type="evidence" value="ECO:0000318"/>
    <property type="project" value="GO_Central"/>
</dbReference>
<dbReference type="CDD" id="cd01736">
    <property type="entry name" value="LSm14_N"/>
    <property type="match status" value="1"/>
</dbReference>
<keyword evidence="4" id="KW-0678">Repressor</keyword>
<dbReference type="STRING" id="51240.A0A2I4DSR3"/>
<dbReference type="GO" id="GO:0033962">
    <property type="term" value="P:P-body assembly"/>
    <property type="evidence" value="ECO:0000318"/>
    <property type="project" value="GO_Central"/>
</dbReference>
<name>A0A2I4DSR3_JUGRE</name>
<dbReference type="Pfam" id="PF12701">
    <property type="entry name" value="LSM14"/>
    <property type="match status" value="1"/>
</dbReference>
<dbReference type="SUPFAM" id="SSF50182">
    <property type="entry name" value="Sm-like ribonucleoproteins"/>
    <property type="match status" value="1"/>
</dbReference>
<dbReference type="GeneID" id="108983096"/>
<dbReference type="Gramene" id="Jr09_06750_p1">
    <property type="protein sequence ID" value="cds.Jr09_06750_p1"/>
    <property type="gene ID" value="Jr09_06750"/>
</dbReference>
<dbReference type="GO" id="GO:0006397">
    <property type="term" value="P:mRNA processing"/>
    <property type="evidence" value="ECO:0007669"/>
    <property type="project" value="UniProtKB-KW"/>
</dbReference>
<dbReference type="InterPro" id="IPR025609">
    <property type="entry name" value="Lsm14-like_N"/>
</dbReference>
<feature type="compositionally biased region" description="Polar residues" evidence="7">
    <location>
        <begin position="131"/>
        <end position="142"/>
    </location>
</feature>
<dbReference type="RefSeq" id="XP_018810176.1">
    <property type="nucleotide sequence ID" value="XM_018954631.2"/>
</dbReference>
<dbReference type="PROSITE" id="PS51536">
    <property type="entry name" value="TFG"/>
    <property type="match status" value="1"/>
</dbReference>
<organism evidence="8 9">
    <name type="scientific">Juglans regia</name>
    <name type="common">English walnut</name>
    <dbReference type="NCBI Taxonomy" id="51240"/>
    <lineage>
        <taxon>Eukaryota</taxon>
        <taxon>Viridiplantae</taxon>
        <taxon>Streptophyta</taxon>
        <taxon>Embryophyta</taxon>
        <taxon>Tracheophyta</taxon>
        <taxon>Spermatophyta</taxon>
        <taxon>Magnoliopsida</taxon>
        <taxon>eudicotyledons</taxon>
        <taxon>Gunneridae</taxon>
        <taxon>Pentapetalae</taxon>
        <taxon>rosids</taxon>
        <taxon>fabids</taxon>
        <taxon>Fagales</taxon>
        <taxon>Juglandaceae</taxon>
        <taxon>Juglans</taxon>
    </lineage>
</organism>
<dbReference type="SMART" id="SM01199">
    <property type="entry name" value="FDF"/>
    <property type="match status" value="1"/>
</dbReference>
<dbReference type="KEGG" id="jre:108983096"/>
<evidence type="ECO:0000256" key="5">
    <source>
        <dbReference type="ARBA" id="ARBA00022664"/>
    </source>
</evidence>
<feature type="region of interest" description="Disordered" evidence="7">
    <location>
        <begin position="1"/>
        <end position="20"/>
    </location>
</feature>
<dbReference type="InterPro" id="IPR025768">
    <property type="entry name" value="TFG_box"/>
</dbReference>
<evidence type="ECO:0000256" key="7">
    <source>
        <dbReference type="SAM" id="MobiDB-lite"/>
    </source>
</evidence>
<dbReference type="SMART" id="SM01271">
    <property type="entry name" value="LSM14"/>
    <property type="match status" value="1"/>
</dbReference>
<comment type="subcellular location">
    <subcellularLocation>
        <location evidence="1">Cytoplasm</location>
        <location evidence="1">P-body</location>
    </subcellularLocation>
</comment>
<evidence type="ECO:0000256" key="3">
    <source>
        <dbReference type="ARBA" id="ARBA00022490"/>
    </source>
</evidence>
<keyword evidence="3" id="KW-0963">Cytoplasm</keyword>
<dbReference type="PANTHER" id="PTHR13586">
    <property type="entry name" value="SCD6 PROTEIN-RELATED"/>
    <property type="match status" value="1"/>
</dbReference>
<evidence type="ECO:0000256" key="4">
    <source>
        <dbReference type="ARBA" id="ARBA00022491"/>
    </source>
</evidence>
<dbReference type="PROSITE" id="PS52002">
    <property type="entry name" value="SM"/>
    <property type="match status" value="1"/>
</dbReference>
<dbReference type="PROSITE" id="PS51512">
    <property type="entry name" value="DFDF"/>
    <property type="match status" value="1"/>
</dbReference>
<evidence type="ECO:0000313" key="8">
    <source>
        <dbReference type="Proteomes" id="UP000235220"/>
    </source>
</evidence>
<accession>A0A2I4DSR3</accession>
<dbReference type="PROSITE" id="PS51513">
    <property type="entry name" value="FFD"/>
    <property type="match status" value="1"/>
</dbReference>
<dbReference type="GO" id="GO:0000932">
    <property type="term" value="C:P-body"/>
    <property type="evidence" value="ECO:0000318"/>
    <property type="project" value="GO_Central"/>
</dbReference>
<evidence type="ECO:0000313" key="9">
    <source>
        <dbReference type="RefSeq" id="XP_018810176.1"/>
    </source>
</evidence>
<feature type="compositionally biased region" description="Low complexity" evidence="7">
    <location>
        <begin position="120"/>
        <end position="130"/>
    </location>
</feature>
<evidence type="ECO:0000256" key="6">
    <source>
        <dbReference type="ARBA" id="ARBA00059323"/>
    </source>
</evidence>
<comment type="similarity">
    <text evidence="2">Belongs to the LSM14 family.</text>
</comment>
<sequence length="573" mass="61172">MATESVGAKGPSSSSSSSNGGASYIGSFISLISKSEIRYEGVLYYLNVHDSTIGLNNVRSYGTEGRKKDGAQIPPSDKVFEYILFRGSDIKDLQVQSSPPAKTEEQIHGDPAIIQSRYSGIDSSSSSISSTGVKTSTESTQWKDTPALTSRVYPGAPSSYQSVTQVGPLDHLPTSDIAGSPSSSMQMYWQGHSGTPVSISNAPLQPISFQPPSTGSFPSTMQSLLQAPQIQASTNPSLMNTSEFGGPVSSSISSASVHPHLSPPLCPIQCSASLDIPSSFFIKSSIPHSASMTANRSTPSSFASSCIDINTSKAQIGGKAISDLRSVLPISSMPCPPSSLVDSSGPLLTPRPSLLISDQLTQSRPYALSSMQKLYPDKSGFSAQTLTPSNYLPLISTSVSQAPLFPLPSSAQQSKHSAAQFTEEFDFIAMNEKFNKDEVWGYLGKANDKTVVVQGYAADQSLAHRESLGPVPNLKPAYNKDEFFDSISCNSLTRGARNAHNRFSERTKLNTETFGNFQQRPNVGYGGFAAGRGENYRASYNWGRGYGYGGRGGGWNMPSSEAQNYSQLYDNGA</sequence>
<dbReference type="Gene3D" id="2.30.30.100">
    <property type="match status" value="1"/>
</dbReference>
<feature type="region of interest" description="Disordered" evidence="7">
    <location>
        <begin position="120"/>
        <end position="142"/>
    </location>
</feature>
<evidence type="ECO:0000256" key="1">
    <source>
        <dbReference type="ARBA" id="ARBA00004201"/>
    </source>
</evidence>
<dbReference type="Proteomes" id="UP000235220">
    <property type="component" value="Chromosome 9"/>
</dbReference>
<dbReference type="PANTHER" id="PTHR13586:SF23">
    <property type="entry name" value="DECAPPING 5-LIKE PROTEIN-RELATED"/>
    <property type="match status" value="1"/>
</dbReference>
<dbReference type="InterPro" id="IPR025762">
    <property type="entry name" value="DFDF"/>
</dbReference>
<dbReference type="AlphaFoldDB" id="A0A2I4DSR3"/>
<dbReference type="OrthoDB" id="21539at2759"/>
<dbReference type="InterPro" id="IPR025761">
    <property type="entry name" value="FFD_box"/>
</dbReference>
<dbReference type="FunCoup" id="A0A2I4DSR3">
    <property type="interactions" value="3919"/>
</dbReference>